<keyword evidence="4" id="KW-0812">Transmembrane</keyword>
<accession>A0A1I1Y2W9</accession>
<feature type="domain" description="HAMP" evidence="11">
    <location>
        <begin position="337"/>
        <end position="388"/>
    </location>
</feature>
<dbReference type="Gene3D" id="1.10.287.950">
    <property type="entry name" value="Methyl-accepting chemotaxis protein"/>
    <property type="match status" value="1"/>
</dbReference>
<evidence type="ECO:0000256" key="7">
    <source>
        <dbReference type="ARBA" id="ARBA00023224"/>
    </source>
</evidence>
<evidence type="ECO:0000313" key="13">
    <source>
        <dbReference type="Proteomes" id="UP000243950"/>
    </source>
</evidence>
<dbReference type="PROSITE" id="PS50885">
    <property type="entry name" value="HAMP"/>
    <property type="match status" value="1"/>
</dbReference>
<dbReference type="Proteomes" id="UP000243950">
    <property type="component" value="Unassembled WGS sequence"/>
</dbReference>
<evidence type="ECO:0000259" key="10">
    <source>
        <dbReference type="PROSITE" id="PS50111"/>
    </source>
</evidence>
<dbReference type="PRINTS" id="PR00260">
    <property type="entry name" value="CHEMTRNSDUCR"/>
</dbReference>
<comment type="subcellular location">
    <subcellularLocation>
        <location evidence="1">Cell membrane</location>
        <topology evidence="1">Multi-pass membrane protein</topology>
    </subcellularLocation>
</comment>
<keyword evidence="2" id="KW-1003">Cell membrane</keyword>
<dbReference type="RefSeq" id="WP_093506474.1">
    <property type="nucleotide sequence ID" value="NZ_BSSG01000009.1"/>
</dbReference>
<evidence type="ECO:0000256" key="5">
    <source>
        <dbReference type="ARBA" id="ARBA00022989"/>
    </source>
</evidence>
<dbReference type="GO" id="GO:0007165">
    <property type="term" value="P:signal transduction"/>
    <property type="evidence" value="ECO:0007669"/>
    <property type="project" value="UniProtKB-KW"/>
</dbReference>
<dbReference type="InterPro" id="IPR003660">
    <property type="entry name" value="HAMP_dom"/>
</dbReference>
<keyword evidence="3" id="KW-0145">Chemotaxis</keyword>
<reference evidence="13" key="1">
    <citation type="submission" date="2016-10" db="EMBL/GenBank/DDBJ databases">
        <authorList>
            <person name="Varghese N."/>
            <person name="Submissions S."/>
        </authorList>
    </citation>
    <scope>NUCLEOTIDE SEQUENCE [LARGE SCALE GENOMIC DNA]</scope>
    <source>
        <strain evidence="13">JCM 2783</strain>
    </source>
</reference>
<dbReference type="Gene3D" id="3.30.450.20">
    <property type="entry name" value="PAS domain"/>
    <property type="match status" value="1"/>
</dbReference>
<sequence>MALFPVTVAKRMTVGVLLLLSLTALAVYSVMALRGKPQLMAVGVTSAEQAAAALARQLALQLSEIQGTTAGLAHLAEALPRDAELVRNVLPGVIDSQGNAAIAGGGLWPEPGAFESGVALRSFFWARSASGGLEYSGDYNAASAPPYQQESWYSAARSSAPGRCVWSDGYLDPVTSVAMTTCSVPYQLSGKFAGVATVDLRLDGLATFLSERGNVTGGYAFVVDRAGNLLFFPDAKATGGLPTMAGLVERDPAVAPLQAALQAARAGTPTSMLDYDVRLQGRAYVSFAPLGDTGWQLGLVTPEGQVAGLSHRLTGELLLFLLPLLAVLLGLAWFAGRRLLAQIEETTAQIEQLGEGGGSELPVGRSDEIGALRSAVNRYAGSLRNMLLDISEQSRVLERQAAELASLSQAIAERAETQREDNALLATAITEMSASAQEVAGNTTDCSDTAERSLLSARAGQVNVRSNSASIQALSEEIGQAEAAIGRLGSDIERVGSVLEVITSISQQTNLLALNAAIEAARAGEQGRGFAVVADEVRTLAGRTQASANEIQVMIGQLRDASGQTVATMQAGVRRTHEAVEQANGVAVTLEGTVNGFEDIVQRAQQIAVAAQEQSHVTQEISELAVRIHGASEEGARDSGTLRELGRAIEELSQRLARMSQGAK</sequence>
<dbReference type="Pfam" id="PF02743">
    <property type="entry name" value="dCache_1"/>
    <property type="match status" value="1"/>
</dbReference>
<dbReference type="InterPro" id="IPR033479">
    <property type="entry name" value="dCache_1"/>
</dbReference>
<dbReference type="PANTHER" id="PTHR32089:SF119">
    <property type="entry name" value="METHYL-ACCEPTING CHEMOTAXIS PROTEIN CTPL"/>
    <property type="match status" value="1"/>
</dbReference>
<comment type="similarity">
    <text evidence="8">Belongs to the methyl-accepting chemotaxis (MCP) protein family.</text>
</comment>
<dbReference type="GO" id="GO:0004888">
    <property type="term" value="F:transmembrane signaling receptor activity"/>
    <property type="evidence" value="ECO:0007669"/>
    <property type="project" value="InterPro"/>
</dbReference>
<dbReference type="FunFam" id="1.10.287.950:FF:000001">
    <property type="entry name" value="Methyl-accepting chemotaxis sensory transducer"/>
    <property type="match status" value="1"/>
</dbReference>
<evidence type="ECO:0000256" key="1">
    <source>
        <dbReference type="ARBA" id="ARBA00004651"/>
    </source>
</evidence>
<dbReference type="SUPFAM" id="SSF58104">
    <property type="entry name" value="Methyl-accepting chemotaxis protein (MCP) signaling domain"/>
    <property type="match status" value="1"/>
</dbReference>
<keyword evidence="5" id="KW-1133">Transmembrane helix</keyword>
<feature type="domain" description="Methyl-accepting transducer" evidence="10">
    <location>
        <begin position="393"/>
        <end position="629"/>
    </location>
</feature>
<keyword evidence="6" id="KW-0472">Membrane</keyword>
<evidence type="ECO:0000256" key="4">
    <source>
        <dbReference type="ARBA" id="ARBA00022692"/>
    </source>
</evidence>
<evidence type="ECO:0000256" key="3">
    <source>
        <dbReference type="ARBA" id="ARBA00022500"/>
    </source>
</evidence>
<gene>
    <name evidence="12" type="ORF">SAMN05216372_109133</name>
</gene>
<dbReference type="InterPro" id="IPR004090">
    <property type="entry name" value="Chemotax_Me-accpt_rcpt"/>
</dbReference>
<dbReference type="Gene3D" id="6.10.340.10">
    <property type="match status" value="1"/>
</dbReference>
<evidence type="ECO:0000313" key="12">
    <source>
        <dbReference type="EMBL" id="SFE13702.1"/>
    </source>
</evidence>
<protein>
    <submittedName>
        <fullName evidence="12">Methyl-accepting chemotaxis sensory transducer with Cache sensor</fullName>
    </submittedName>
</protein>
<dbReference type="CDD" id="cd18774">
    <property type="entry name" value="PDC2_HK_sensor"/>
    <property type="match status" value="1"/>
</dbReference>
<evidence type="ECO:0000259" key="11">
    <source>
        <dbReference type="PROSITE" id="PS50885"/>
    </source>
</evidence>
<dbReference type="AlphaFoldDB" id="A0A1I1Y2W9"/>
<dbReference type="PROSITE" id="PS50111">
    <property type="entry name" value="CHEMOTAXIS_TRANSDUC_2"/>
    <property type="match status" value="1"/>
</dbReference>
<dbReference type="PANTHER" id="PTHR32089">
    <property type="entry name" value="METHYL-ACCEPTING CHEMOTAXIS PROTEIN MCPB"/>
    <property type="match status" value="1"/>
</dbReference>
<dbReference type="SMART" id="SM00283">
    <property type="entry name" value="MA"/>
    <property type="match status" value="1"/>
</dbReference>
<evidence type="ECO:0000256" key="8">
    <source>
        <dbReference type="ARBA" id="ARBA00029447"/>
    </source>
</evidence>
<dbReference type="CDD" id="cd11386">
    <property type="entry name" value="MCP_signal"/>
    <property type="match status" value="1"/>
</dbReference>
<dbReference type="GO" id="GO:0006935">
    <property type="term" value="P:chemotaxis"/>
    <property type="evidence" value="ECO:0007669"/>
    <property type="project" value="UniProtKB-KW"/>
</dbReference>
<evidence type="ECO:0000256" key="6">
    <source>
        <dbReference type="ARBA" id="ARBA00023136"/>
    </source>
</evidence>
<dbReference type="GO" id="GO:0005886">
    <property type="term" value="C:plasma membrane"/>
    <property type="evidence" value="ECO:0007669"/>
    <property type="project" value="UniProtKB-SubCell"/>
</dbReference>
<keyword evidence="7 9" id="KW-0807">Transducer</keyword>
<keyword evidence="13" id="KW-1185">Reference proteome</keyword>
<dbReference type="CDD" id="cd12913">
    <property type="entry name" value="PDC1_MCP_like"/>
    <property type="match status" value="1"/>
</dbReference>
<proteinExistence type="inferred from homology"/>
<name>A0A1I1Y2W9_PSEOC</name>
<dbReference type="InterPro" id="IPR004089">
    <property type="entry name" value="MCPsignal_dom"/>
</dbReference>
<organism evidence="12 13">
    <name type="scientific">Pseudomonas straminea</name>
    <dbReference type="NCBI Taxonomy" id="47882"/>
    <lineage>
        <taxon>Bacteria</taxon>
        <taxon>Pseudomonadati</taxon>
        <taxon>Pseudomonadota</taxon>
        <taxon>Gammaproteobacteria</taxon>
        <taxon>Pseudomonadales</taxon>
        <taxon>Pseudomonadaceae</taxon>
        <taxon>Phytopseudomonas</taxon>
    </lineage>
</organism>
<evidence type="ECO:0000256" key="9">
    <source>
        <dbReference type="PROSITE-ProRule" id="PRU00284"/>
    </source>
</evidence>
<dbReference type="EMBL" id="FOMO01000009">
    <property type="protein sequence ID" value="SFE13702.1"/>
    <property type="molecule type" value="Genomic_DNA"/>
</dbReference>
<evidence type="ECO:0000256" key="2">
    <source>
        <dbReference type="ARBA" id="ARBA00022475"/>
    </source>
</evidence>
<dbReference type="Pfam" id="PF00015">
    <property type="entry name" value="MCPsignal"/>
    <property type="match status" value="1"/>
</dbReference>